<accession>A0A1T2L5X3</accession>
<protein>
    <recommendedName>
        <fullName evidence="3">Antitoxin Xre/MbcA/ParS-like toxin-binding domain-containing protein</fullName>
    </recommendedName>
</protein>
<comment type="caution">
    <text evidence="1">The sequence shown here is derived from an EMBL/GenBank/DDBJ whole genome shotgun (WGS) entry which is preliminary data.</text>
</comment>
<evidence type="ECO:0000313" key="1">
    <source>
        <dbReference type="EMBL" id="OOZ40452.1"/>
    </source>
</evidence>
<dbReference type="AlphaFoldDB" id="A0A1T2L5X3"/>
<sequence length="131" mass="14671">MALRALKSGALLVHRLTDPFSSLQRLSQSVVQAGEMLGLYRAEVARLLGLQCEDVGALFEGRNLLVEGSDAWDRAEQFIRLYQALHERMEGDGVRMYHWLRAESGEFGSSPFLLMVDEGRLADVLAYLEQG</sequence>
<gene>
    <name evidence="1" type="ORF">BOW53_07720</name>
</gene>
<evidence type="ECO:0000313" key="2">
    <source>
        <dbReference type="Proteomes" id="UP000191110"/>
    </source>
</evidence>
<name>A0A1T2L5X3_9GAMM</name>
<keyword evidence="2" id="KW-1185">Reference proteome</keyword>
<dbReference type="Proteomes" id="UP000191110">
    <property type="component" value="Unassembled WGS sequence"/>
</dbReference>
<dbReference type="EMBL" id="MPRL01000025">
    <property type="protein sequence ID" value="OOZ40452.1"/>
    <property type="molecule type" value="Genomic_DNA"/>
</dbReference>
<evidence type="ECO:0008006" key="3">
    <source>
        <dbReference type="Google" id="ProtNLM"/>
    </source>
</evidence>
<proteinExistence type="predicted"/>
<organism evidence="1 2">
    <name type="scientific">Solemya pervernicosa gill symbiont</name>
    <dbReference type="NCBI Taxonomy" id="642797"/>
    <lineage>
        <taxon>Bacteria</taxon>
        <taxon>Pseudomonadati</taxon>
        <taxon>Pseudomonadota</taxon>
        <taxon>Gammaproteobacteria</taxon>
        <taxon>sulfur-oxidizing symbionts</taxon>
    </lineage>
</organism>
<reference evidence="1 2" key="1">
    <citation type="submission" date="2016-11" db="EMBL/GenBank/DDBJ databases">
        <title>Mixed transmission modes and dynamic genome evolution in an obligate animal-bacterial symbiosis.</title>
        <authorList>
            <person name="Russell S.L."/>
            <person name="Corbett-Detig R.B."/>
            <person name="Cavanaugh C.M."/>
        </authorList>
    </citation>
    <scope>NUCLEOTIDE SEQUENCE [LARGE SCALE GENOMIC DNA]</scope>
    <source>
        <strain evidence="1">Sveles-Q1</strain>
    </source>
</reference>